<proteinExistence type="inferred from homology"/>
<dbReference type="Pfam" id="PF00884">
    <property type="entry name" value="Sulfatase"/>
    <property type="match status" value="1"/>
</dbReference>
<dbReference type="Proteomes" id="UP000315647">
    <property type="component" value="Chromosome"/>
</dbReference>
<keyword evidence="4" id="KW-0106">Calcium</keyword>
<keyword evidence="2" id="KW-0479">Metal-binding</keyword>
<dbReference type="AlphaFoldDB" id="A0A517Q433"/>
<evidence type="ECO:0000259" key="6">
    <source>
        <dbReference type="Pfam" id="PF00884"/>
    </source>
</evidence>
<sequence precursor="true">MKKVFMSHLLLSLLTIGSCLCAFSSAVAAEQQPPNIILIVADDLGYGDLGCYGNSLVRTPHIDRLAAGGLKFTDFHSAGAMCTPTRAAMLTGQYQQRFGRHLEGALSGKHDRETGLPLQAVTIAELLKQQGYATACFGKWHLGYQPPWLPTSQGFDVFRGLASGDGDHHTHIDRSGNRDWWKNNAIKMEEGYTADLLTKYSLEFMEANRGQPFFLYVPHLAIHFPWQGPEDPPHRVAGKSYHADKWGIIPDPGNVRPHTTAMIESLDQSVGDILAAVRRMQLEKNTIVIFTSDNGGYLNYGKKYQKISSNGRLRGQKGTLYEGGHRVPLLITWPGTITAGVTHQTAHSVDLLPTLALAAGIQRADFQTDGLDLSSLWQPGHTLGSRNLYWRMGDNRAVRSGHWKLCSKNGGSELYDLKTDLGEQQNLASEHPDIVKKLSHALKEWEEDVDTSAKPFNK</sequence>
<dbReference type="Gene3D" id="3.30.1120.10">
    <property type="match status" value="1"/>
</dbReference>
<evidence type="ECO:0000313" key="8">
    <source>
        <dbReference type="Proteomes" id="UP000315647"/>
    </source>
</evidence>
<dbReference type="InterPro" id="IPR017850">
    <property type="entry name" value="Alkaline_phosphatase_core_sf"/>
</dbReference>
<evidence type="ECO:0000256" key="3">
    <source>
        <dbReference type="ARBA" id="ARBA00022801"/>
    </source>
</evidence>
<dbReference type="Gene3D" id="3.40.720.10">
    <property type="entry name" value="Alkaline Phosphatase, subunit A"/>
    <property type="match status" value="1"/>
</dbReference>
<protein>
    <submittedName>
        <fullName evidence="7">Arylsulfatase</fullName>
        <ecNumber evidence="7">3.1.6.1</ecNumber>
    </submittedName>
</protein>
<feature type="domain" description="Sulfatase N-terminal" evidence="6">
    <location>
        <begin position="34"/>
        <end position="361"/>
    </location>
</feature>
<dbReference type="InterPro" id="IPR050738">
    <property type="entry name" value="Sulfatase"/>
</dbReference>
<keyword evidence="3 7" id="KW-0378">Hydrolase</keyword>
<evidence type="ECO:0000313" key="7">
    <source>
        <dbReference type="EMBL" id="QDT26368.1"/>
    </source>
</evidence>
<dbReference type="InterPro" id="IPR024607">
    <property type="entry name" value="Sulfatase_CS"/>
</dbReference>
<reference evidence="7 8" key="1">
    <citation type="submission" date="2019-03" db="EMBL/GenBank/DDBJ databases">
        <title>Deep-cultivation of Planctomycetes and their phenomic and genomic characterization uncovers novel biology.</title>
        <authorList>
            <person name="Wiegand S."/>
            <person name="Jogler M."/>
            <person name="Boedeker C."/>
            <person name="Pinto D."/>
            <person name="Vollmers J."/>
            <person name="Rivas-Marin E."/>
            <person name="Kohn T."/>
            <person name="Peeters S.H."/>
            <person name="Heuer A."/>
            <person name="Rast P."/>
            <person name="Oberbeckmann S."/>
            <person name="Bunk B."/>
            <person name="Jeske O."/>
            <person name="Meyerdierks A."/>
            <person name="Storesund J.E."/>
            <person name="Kallscheuer N."/>
            <person name="Luecker S."/>
            <person name="Lage O.M."/>
            <person name="Pohl T."/>
            <person name="Merkel B.J."/>
            <person name="Hornburger P."/>
            <person name="Mueller R.-W."/>
            <person name="Bruemmer F."/>
            <person name="Labrenz M."/>
            <person name="Spormann A.M."/>
            <person name="Op den Camp H."/>
            <person name="Overmann J."/>
            <person name="Amann R."/>
            <person name="Jetten M.S.M."/>
            <person name="Mascher T."/>
            <person name="Medema M.H."/>
            <person name="Devos D.P."/>
            <person name="Kaster A.-K."/>
            <person name="Ovreas L."/>
            <person name="Rohde M."/>
            <person name="Galperin M.Y."/>
            <person name="Jogler C."/>
        </authorList>
    </citation>
    <scope>NUCLEOTIDE SEQUENCE [LARGE SCALE GENOMIC DNA]</scope>
    <source>
        <strain evidence="7 8">Enr10</strain>
    </source>
</reference>
<dbReference type="PROSITE" id="PS51257">
    <property type="entry name" value="PROKAR_LIPOPROTEIN"/>
    <property type="match status" value="1"/>
</dbReference>
<dbReference type="CDD" id="cd16144">
    <property type="entry name" value="ARS_like"/>
    <property type="match status" value="1"/>
</dbReference>
<dbReference type="PANTHER" id="PTHR42693">
    <property type="entry name" value="ARYLSULFATASE FAMILY MEMBER"/>
    <property type="match status" value="1"/>
</dbReference>
<name>A0A517Q433_9PLAN</name>
<keyword evidence="5" id="KW-0732">Signal</keyword>
<evidence type="ECO:0000256" key="2">
    <source>
        <dbReference type="ARBA" id="ARBA00022723"/>
    </source>
</evidence>
<evidence type="ECO:0000256" key="1">
    <source>
        <dbReference type="ARBA" id="ARBA00008779"/>
    </source>
</evidence>
<comment type="similarity">
    <text evidence="1">Belongs to the sulfatase family.</text>
</comment>
<organism evidence="7 8">
    <name type="scientific">Gimesia panareensis</name>
    <dbReference type="NCBI Taxonomy" id="2527978"/>
    <lineage>
        <taxon>Bacteria</taxon>
        <taxon>Pseudomonadati</taxon>
        <taxon>Planctomycetota</taxon>
        <taxon>Planctomycetia</taxon>
        <taxon>Planctomycetales</taxon>
        <taxon>Planctomycetaceae</taxon>
        <taxon>Gimesia</taxon>
    </lineage>
</organism>
<accession>A0A517Q433</accession>
<dbReference type="EMBL" id="CP037421">
    <property type="protein sequence ID" value="QDT26368.1"/>
    <property type="molecule type" value="Genomic_DNA"/>
</dbReference>
<dbReference type="GO" id="GO:0004065">
    <property type="term" value="F:arylsulfatase activity"/>
    <property type="evidence" value="ECO:0007669"/>
    <property type="project" value="UniProtKB-EC"/>
</dbReference>
<feature type="signal peptide" evidence="5">
    <location>
        <begin position="1"/>
        <end position="28"/>
    </location>
</feature>
<evidence type="ECO:0000256" key="4">
    <source>
        <dbReference type="ARBA" id="ARBA00022837"/>
    </source>
</evidence>
<dbReference type="SUPFAM" id="SSF53649">
    <property type="entry name" value="Alkaline phosphatase-like"/>
    <property type="match status" value="1"/>
</dbReference>
<dbReference type="PROSITE" id="PS00523">
    <property type="entry name" value="SULFATASE_1"/>
    <property type="match status" value="1"/>
</dbReference>
<evidence type="ECO:0000256" key="5">
    <source>
        <dbReference type="SAM" id="SignalP"/>
    </source>
</evidence>
<feature type="chain" id="PRO_5022170567" evidence="5">
    <location>
        <begin position="29"/>
        <end position="458"/>
    </location>
</feature>
<gene>
    <name evidence="7" type="primary">atsA_8</name>
    <name evidence="7" type="ORF">Enr10x_16690</name>
</gene>
<dbReference type="EC" id="3.1.6.1" evidence="7"/>
<dbReference type="GO" id="GO:0046872">
    <property type="term" value="F:metal ion binding"/>
    <property type="evidence" value="ECO:0007669"/>
    <property type="project" value="UniProtKB-KW"/>
</dbReference>
<dbReference type="PANTHER" id="PTHR42693:SF53">
    <property type="entry name" value="ENDO-4-O-SULFATASE"/>
    <property type="match status" value="1"/>
</dbReference>
<dbReference type="InterPro" id="IPR000917">
    <property type="entry name" value="Sulfatase_N"/>
</dbReference>
<keyword evidence="8" id="KW-1185">Reference proteome</keyword>